<reference evidence="1 2" key="1">
    <citation type="submission" date="2016-12" db="EMBL/GenBank/DDBJ databases">
        <title>The genomes of Aspergillus section Nigri reveals drivers in fungal speciation.</title>
        <authorList>
            <consortium name="DOE Joint Genome Institute"/>
            <person name="Vesth T.C."/>
            <person name="Nybo J."/>
            <person name="Theobald S."/>
            <person name="Brandl J."/>
            <person name="Frisvad J.C."/>
            <person name="Nielsen K.F."/>
            <person name="Lyhne E.K."/>
            <person name="Kogle M.E."/>
            <person name="Kuo A."/>
            <person name="Riley R."/>
            <person name="Clum A."/>
            <person name="Nolan M."/>
            <person name="Lipzen A."/>
            <person name="Salamov A."/>
            <person name="Henrissat B."/>
            <person name="Wiebenga A."/>
            <person name="De Vries R.P."/>
            <person name="Grigoriev I.V."/>
            <person name="Mortensen U.H."/>
            <person name="Andersen M.R."/>
            <person name="Baker S.E."/>
        </authorList>
    </citation>
    <scope>NUCLEOTIDE SEQUENCE [LARGE SCALE GENOMIC DNA]</scope>
    <source>
        <strain evidence="1 2">IBT 23096</strain>
    </source>
</reference>
<gene>
    <name evidence="1" type="ORF">P170DRAFT_42791</name>
</gene>
<organism evidence="1 2">
    <name type="scientific">Aspergillus steynii IBT 23096</name>
    <dbReference type="NCBI Taxonomy" id="1392250"/>
    <lineage>
        <taxon>Eukaryota</taxon>
        <taxon>Fungi</taxon>
        <taxon>Dikarya</taxon>
        <taxon>Ascomycota</taxon>
        <taxon>Pezizomycotina</taxon>
        <taxon>Eurotiomycetes</taxon>
        <taxon>Eurotiomycetidae</taxon>
        <taxon>Eurotiales</taxon>
        <taxon>Aspergillaceae</taxon>
        <taxon>Aspergillus</taxon>
        <taxon>Aspergillus subgen. Circumdati</taxon>
    </lineage>
</organism>
<protein>
    <submittedName>
        <fullName evidence="1">Uncharacterized protein</fullName>
    </submittedName>
</protein>
<proteinExistence type="predicted"/>
<accession>A0A2I2GRM2</accession>
<sequence length="91" mass="9981">MRGAFFILRVDCPAHVDPFASRDVKIWSLSIPTPARDPLSSDAMPLVSAQEAKHLSQAESTCSLHSGKIRLSYPGQINLRGWLYAAKENAS</sequence>
<dbReference type="GeneID" id="36555507"/>
<evidence type="ECO:0000313" key="2">
    <source>
        <dbReference type="Proteomes" id="UP000234275"/>
    </source>
</evidence>
<dbReference type="Proteomes" id="UP000234275">
    <property type="component" value="Unassembled WGS sequence"/>
</dbReference>
<dbReference type="EMBL" id="MSFO01000001">
    <property type="protein sequence ID" value="PLB55504.1"/>
    <property type="molecule type" value="Genomic_DNA"/>
</dbReference>
<keyword evidence="2" id="KW-1185">Reference proteome</keyword>
<dbReference type="VEuPathDB" id="FungiDB:P170DRAFT_42791"/>
<dbReference type="RefSeq" id="XP_024710806.1">
    <property type="nucleotide sequence ID" value="XM_024847808.1"/>
</dbReference>
<dbReference type="AlphaFoldDB" id="A0A2I2GRM2"/>
<evidence type="ECO:0000313" key="1">
    <source>
        <dbReference type="EMBL" id="PLB55504.1"/>
    </source>
</evidence>
<name>A0A2I2GRM2_9EURO</name>
<comment type="caution">
    <text evidence="1">The sequence shown here is derived from an EMBL/GenBank/DDBJ whole genome shotgun (WGS) entry which is preliminary data.</text>
</comment>